<dbReference type="Gene3D" id="1.10.3210.10">
    <property type="entry name" value="Hypothetical protein af1432"/>
    <property type="match status" value="1"/>
</dbReference>
<dbReference type="NCBIfam" id="TIGR00277">
    <property type="entry name" value="HDIG"/>
    <property type="match status" value="1"/>
</dbReference>
<dbReference type="InterPro" id="IPR006675">
    <property type="entry name" value="HDIG_dom"/>
</dbReference>
<dbReference type="eggNOG" id="COG1639">
    <property type="taxonomic scope" value="Bacteria"/>
</dbReference>
<dbReference type="Pfam" id="PF08668">
    <property type="entry name" value="HDOD"/>
    <property type="match status" value="1"/>
</dbReference>
<dbReference type="PANTHER" id="PTHR33525">
    <property type="match status" value="1"/>
</dbReference>
<gene>
    <name evidence="2" type="ordered locus">Gbem_3269</name>
</gene>
<keyword evidence="2" id="KW-0378">Hydrolase</keyword>
<reference evidence="2 3" key="1">
    <citation type="submission" date="2008-07" db="EMBL/GenBank/DDBJ databases">
        <title>Complete sequence of Geobacter bemidjiensis BEM.</title>
        <authorList>
            <consortium name="US DOE Joint Genome Institute"/>
            <person name="Lucas S."/>
            <person name="Copeland A."/>
            <person name="Lapidus A."/>
            <person name="Glavina del Rio T."/>
            <person name="Dalin E."/>
            <person name="Tice H."/>
            <person name="Bruce D."/>
            <person name="Goodwin L."/>
            <person name="Pitluck S."/>
            <person name="Kiss H."/>
            <person name="Brettin T."/>
            <person name="Detter J.C."/>
            <person name="Han C."/>
            <person name="Kuske C.R."/>
            <person name="Schmutz J."/>
            <person name="Larimer F."/>
            <person name="Land M."/>
            <person name="Hauser L."/>
            <person name="Kyrpides N."/>
            <person name="Lykidis A."/>
            <person name="Lovley D."/>
            <person name="Richardson P."/>
        </authorList>
    </citation>
    <scope>NUCLEOTIDE SEQUENCE [LARGE SCALE GENOMIC DNA]</scope>
    <source>
        <strain evidence="3">ATCC BAA-1014 / DSM 16622 / JCM 12645 / Bem</strain>
    </source>
</reference>
<evidence type="ECO:0000259" key="1">
    <source>
        <dbReference type="PROSITE" id="PS51833"/>
    </source>
</evidence>
<dbReference type="RefSeq" id="WP_012531697.1">
    <property type="nucleotide sequence ID" value="NC_011146.1"/>
</dbReference>
<protein>
    <submittedName>
        <fullName evidence="2">Metal-dependent phosphohydrolase, HDOD domain-containing</fullName>
    </submittedName>
</protein>
<dbReference type="GO" id="GO:0016787">
    <property type="term" value="F:hydrolase activity"/>
    <property type="evidence" value="ECO:0007669"/>
    <property type="project" value="UniProtKB-KW"/>
</dbReference>
<dbReference type="HOGENOM" id="CLU_048246_4_2_7"/>
<sequence>MPLSLTIRRLLTNQPIDLPVFHPVALRLQHLLETPDFSMAQVVTLANEDQSLAGQILKMANSAMYIGRVRTETIKDAVIRLGAQQVCNLAMAASQAGLHVSDNRVINGFMQSLWLHSHACAMGSRWLARSAGYPQHADQAYMGGLLHDIGKLYLLKALERLNQSGVAQAALEDDLLLEIFEELHVEQGCRLMEHWNMPKVYYNVVANHHDENFETTDIVLTAVRLVNKACKLKGIGLVVDPTIDLESEPEAALLQLTPEEIDELMEVLDDSQELSL</sequence>
<evidence type="ECO:0000313" key="3">
    <source>
        <dbReference type="Proteomes" id="UP000008825"/>
    </source>
</evidence>
<dbReference type="PROSITE" id="PS51833">
    <property type="entry name" value="HDOD"/>
    <property type="match status" value="1"/>
</dbReference>
<organism evidence="2 3">
    <name type="scientific">Citrifermentans bemidjiense (strain ATCC BAA-1014 / DSM 16622 / JCM 12645 / Bem)</name>
    <name type="common">Geobacter bemidjiensis</name>
    <dbReference type="NCBI Taxonomy" id="404380"/>
    <lineage>
        <taxon>Bacteria</taxon>
        <taxon>Pseudomonadati</taxon>
        <taxon>Thermodesulfobacteriota</taxon>
        <taxon>Desulfuromonadia</taxon>
        <taxon>Geobacterales</taxon>
        <taxon>Geobacteraceae</taxon>
        <taxon>Citrifermentans</taxon>
    </lineage>
</organism>
<dbReference type="EMBL" id="CP001124">
    <property type="protein sequence ID" value="ACH40266.1"/>
    <property type="molecule type" value="Genomic_DNA"/>
</dbReference>
<name>B5E9U2_CITBB</name>
<dbReference type="PANTHER" id="PTHR33525:SF3">
    <property type="entry name" value="RIBONUCLEASE Y"/>
    <property type="match status" value="1"/>
</dbReference>
<keyword evidence="3" id="KW-1185">Reference proteome</keyword>
<feature type="domain" description="HDOD" evidence="1">
    <location>
        <begin position="18"/>
        <end position="211"/>
    </location>
</feature>
<dbReference type="AlphaFoldDB" id="B5E9U2"/>
<dbReference type="Proteomes" id="UP000008825">
    <property type="component" value="Chromosome"/>
</dbReference>
<reference evidence="2 3" key="2">
    <citation type="journal article" date="2010" name="BMC Genomics">
        <title>The genome of Geobacter bemidjiensis, exemplar for the subsurface clade of Geobacter species that predominate in Fe(III)-reducing subsurface environments.</title>
        <authorList>
            <person name="Aklujkar M."/>
            <person name="Young N.D."/>
            <person name="Holmes D."/>
            <person name="Chavan M."/>
            <person name="Risso C."/>
            <person name="Kiss H.E."/>
            <person name="Han C.S."/>
            <person name="Land M.L."/>
            <person name="Lovley D.R."/>
        </authorList>
    </citation>
    <scope>NUCLEOTIDE SEQUENCE [LARGE SCALE GENOMIC DNA]</scope>
    <source>
        <strain evidence="3">ATCC BAA-1014 / DSM 16622 / JCM 12645 / Bem</strain>
    </source>
</reference>
<dbReference type="SUPFAM" id="SSF109604">
    <property type="entry name" value="HD-domain/PDEase-like"/>
    <property type="match status" value="1"/>
</dbReference>
<proteinExistence type="predicted"/>
<evidence type="ECO:0000313" key="2">
    <source>
        <dbReference type="EMBL" id="ACH40266.1"/>
    </source>
</evidence>
<dbReference type="STRING" id="404380.Gbem_3269"/>
<dbReference type="InterPro" id="IPR052340">
    <property type="entry name" value="RNase_Y/CdgJ"/>
</dbReference>
<dbReference type="InterPro" id="IPR013976">
    <property type="entry name" value="HDOD"/>
</dbReference>
<dbReference type="KEGG" id="gbm:Gbem_3269"/>
<accession>B5E9U2</accession>
<dbReference type="OrthoDB" id="9773799at2"/>